<gene>
    <name evidence="3" type="ORF">RHSIM_Rhsim07G0030300</name>
</gene>
<protein>
    <recommendedName>
        <fullName evidence="5">DUF641 domain-containing protein</fullName>
    </recommendedName>
</protein>
<dbReference type="PANTHER" id="PTHR31161">
    <property type="entry name" value="PROTEIN GRAVITROPIC IN THE LIGHT 1"/>
    <property type="match status" value="1"/>
</dbReference>
<evidence type="ECO:0008006" key="5">
    <source>
        <dbReference type="Google" id="ProtNLM"/>
    </source>
</evidence>
<reference evidence="3" key="1">
    <citation type="submission" date="2019-11" db="EMBL/GenBank/DDBJ databases">
        <authorList>
            <person name="Liu Y."/>
            <person name="Hou J."/>
            <person name="Li T.-Q."/>
            <person name="Guan C.-H."/>
            <person name="Wu X."/>
            <person name="Wu H.-Z."/>
            <person name="Ling F."/>
            <person name="Zhang R."/>
            <person name="Shi X.-G."/>
            <person name="Ren J.-P."/>
            <person name="Chen E.-F."/>
            <person name="Sun J.-M."/>
        </authorList>
    </citation>
    <scope>NUCLEOTIDE SEQUENCE</scope>
    <source>
        <strain evidence="3">Adult_tree_wgs_1</strain>
        <tissue evidence="3">Leaves</tissue>
    </source>
</reference>
<keyword evidence="4" id="KW-1185">Reference proteome</keyword>
<sequence>MPEIDGSSQPQITEMFSKFALAFKTKTFEFFAEDDDAPTTTPATPLHPSAADIDPDNYTLLLLDDSAEEFITNQKVVVIKPDAQRQTHIDPTRPAKTHVPDSLIPSLFATISSFEASYLHLQTAHVPYHEETIRTTDKTLVSHLQKLSEIKRWYTNYLSTPNPDPDFPIGSCSEAQVQENQSKLRCLETVFNRLQTEIDEKGDRVFSLRQELDKIRKGNGKLSKKLSSHSGSSSREFALTVRVFDSILREACRSMHGFSKLLIGLMKEAKWDLDLAASSVHSGVDYAKREHNRYAFLSYVSLCMFRGFDSEGFGLLDVNGIVCNGMGSNPGERTPLGKLKEHVSCNPMEVLSKNPNSGFSRFCELKYQELIHPTMESSIFVNSDRNEAILNSWKSLSVFYESFVKMASSIWLLHKLAYSFDPAVEIFQVERGVDFSMVYMEDVTKKGSFSGKSRPKVGFTVIPGFKVGRTVLQSQPMIGNDIMPDKVVRVSPPYGIYSAINLSVFATTCSWCFVGILPGGLYRILPSLEYLEVQQLFLPSLEQEDLTRRSDKYPAADLFLGRGAEAGLSYSLGMVRCWSEGPVWRGPAEAAENGKRGVLSPL</sequence>
<dbReference type="EMBL" id="WJXA01000007">
    <property type="protein sequence ID" value="KAF7137232.1"/>
    <property type="molecule type" value="Genomic_DNA"/>
</dbReference>
<evidence type="ECO:0000313" key="3">
    <source>
        <dbReference type="EMBL" id="KAF7137232.1"/>
    </source>
</evidence>
<feature type="domain" description="GIL1/IRKI C-terminal" evidence="2">
    <location>
        <begin position="426"/>
        <end position="475"/>
    </location>
</feature>
<dbReference type="Pfam" id="PF04859">
    <property type="entry name" value="DUF641"/>
    <property type="match status" value="1"/>
</dbReference>
<evidence type="ECO:0000259" key="1">
    <source>
        <dbReference type="Pfam" id="PF04859"/>
    </source>
</evidence>
<dbReference type="OrthoDB" id="1915848at2759"/>
<comment type="caution">
    <text evidence="3">The sequence shown here is derived from an EMBL/GenBank/DDBJ whole genome shotgun (WGS) entry which is preliminary data.</text>
</comment>
<proteinExistence type="predicted"/>
<dbReference type="GO" id="GO:0009639">
    <property type="term" value="P:response to red or far red light"/>
    <property type="evidence" value="ECO:0007669"/>
    <property type="project" value="InterPro"/>
</dbReference>
<dbReference type="AlphaFoldDB" id="A0A834GPD0"/>
<evidence type="ECO:0000313" key="4">
    <source>
        <dbReference type="Proteomes" id="UP000626092"/>
    </source>
</evidence>
<dbReference type="GO" id="GO:0009959">
    <property type="term" value="P:negative gravitropism"/>
    <property type="evidence" value="ECO:0007669"/>
    <property type="project" value="InterPro"/>
</dbReference>
<feature type="domain" description="DUF641" evidence="1">
    <location>
        <begin position="97"/>
        <end position="225"/>
    </location>
</feature>
<name>A0A834GPD0_RHOSS</name>
<evidence type="ECO:0000259" key="2">
    <source>
        <dbReference type="Pfam" id="PF24994"/>
    </source>
</evidence>
<dbReference type="Proteomes" id="UP000626092">
    <property type="component" value="Unassembled WGS sequence"/>
</dbReference>
<accession>A0A834GPD0</accession>
<organism evidence="3 4">
    <name type="scientific">Rhododendron simsii</name>
    <name type="common">Sims's rhododendron</name>
    <dbReference type="NCBI Taxonomy" id="118357"/>
    <lineage>
        <taxon>Eukaryota</taxon>
        <taxon>Viridiplantae</taxon>
        <taxon>Streptophyta</taxon>
        <taxon>Embryophyta</taxon>
        <taxon>Tracheophyta</taxon>
        <taxon>Spermatophyta</taxon>
        <taxon>Magnoliopsida</taxon>
        <taxon>eudicotyledons</taxon>
        <taxon>Gunneridae</taxon>
        <taxon>Pentapetalae</taxon>
        <taxon>asterids</taxon>
        <taxon>Ericales</taxon>
        <taxon>Ericaceae</taxon>
        <taxon>Ericoideae</taxon>
        <taxon>Rhodoreae</taxon>
        <taxon>Rhododendron</taxon>
    </lineage>
</organism>
<dbReference type="InterPro" id="IPR040225">
    <property type="entry name" value="GIL1-like"/>
</dbReference>
<dbReference type="Pfam" id="PF24994">
    <property type="entry name" value="GIL1_IRKI_C"/>
    <property type="match status" value="1"/>
</dbReference>
<dbReference type="InterPro" id="IPR006943">
    <property type="entry name" value="DUF641_pln"/>
</dbReference>
<dbReference type="InterPro" id="IPR056813">
    <property type="entry name" value="GIL1_IRKI_C"/>
</dbReference>